<evidence type="ECO:0000313" key="3">
    <source>
        <dbReference type="Proteomes" id="UP000658793"/>
    </source>
</evidence>
<accession>A0ABQ1HQA4</accession>
<feature type="domain" description="Transposase IS30-like HTH" evidence="1">
    <location>
        <begin position="110"/>
        <end position="140"/>
    </location>
</feature>
<evidence type="ECO:0000313" key="2">
    <source>
        <dbReference type="EMBL" id="GGA84444.1"/>
    </source>
</evidence>
<dbReference type="Gene3D" id="1.10.10.60">
    <property type="entry name" value="Homeodomain-like"/>
    <property type="match status" value="1"/>
</dbReference>
<dbReference type="Proteomes" id="UP000658793">
    <property type="component" value="Unassembled WGS sequence"/>
</dbReference>
<dbReference type="CDD" id="cd00569">
    <property type="entry name" value="HTH_Hin_like"/>
    <property type="match status" value="1"/>
</dbReference>
<proteinExistence type="predicted"/>
<dbReference type="EMBL" id="BMGA01000008">
    <property type="protein sequence ID" value="GGA84444.1"/>
    <property type="molecule type" value="Genomic_DNA"/>
</dbReference>
<protein>
    <recommendedName>
        <fullName evidence="1">Transposase IS30-like HTH domain-containing protein</fullName>
    </recommendedName>
</protein>
<dbReference type="RefSeq" id="WP_188494820.1">
    <property type="nucleotide sequence ID" value="NZ_BMGA01000008.1"/>
</dbReference>
<reference evidence="3" key="1">
    <citation type="journal article" date="2019" name="Int. J. Syst. Evol. Microbiol.">
        <title>The Global Catalogue of Microorganisms (GCM) 10K type strain sequencing project: providing services to taxonomists for standard genome sequencing and annotation.</title>
        <authorList>
            <consortium name="The Broad Institute Genomics Platform"/>
            <consortium name="The Broad Institute Genome Sequencing Center for Infectious Disease"/>
            <person name="Wu L."/>
            <person name="Ma J."/>
        </authorList>
    </citation>
    <scope>NUCLEOTIDE SEQUENCE [LARGE SCALE GENOMIC DNA]</scope>
    <source>
        <strain evidence="3">CGMCC 1.12811</strain>
    </source>
</reference>
<dbReference type="InterPro" id="IPR025246">
    <property type="entry name" value="IS30-like_HTH"/>
</dbReference>
<dbReference type="InterPro" id="IPR009057">
    <property type="entry name" value="Homeodomain-like_sf"/>
</dbReference>
<name>A0ABQ1HQA4_9FLAO</name>
<dbReference type="SUPFAM" id="SSF46689">
    <property type="entry name" value="Homeodomain-like"/>
    <property type="match status" value="1"/>
</dbReference>
<organism evidence="2 3">
    <name type="scientific">Flavobacterium palustre</name>
    <dbReference type="NCBI Taxonomy" id="1476463"/>
    <lineage>
        <taxon>Bacteria</taxon>
        <taxon>Pseudomonadati</taxon>
        <taxon>Bacteroidota</taxon>
        <taxon>Flavobacteriia</taxon>
        <taxon>Flavobacteriales</taxon>
        <taxon>Flavobacteriaceae</taxon>
        <taxon>Flavobacterium</taxon>
    </lineage>
</organism>
<keyword evidence="3" id="KW-1185">Reference proteome</keyword>
<sequence>MKEMQFRYHPIVEGLKINEDGSEIYLNGLLLQQHESDKTRRNPTLKVNFGNRAHSVIRLVCEAWNCLPENTSQRASKINELSNNHYSNLEWKEGASNGVGNFKQKINTTDVDEILQMIESGKSLKSIAKIYGVHTSTISRLRDKYVEKD</sequence>
<evidence type="ECO:0000259" key="1">
    <source>
        <dbReference type="Pfam" id="PF13936"/>
    </source>
</evidence>
<comment type="caution">
    <text evidence="2">The sequence shown here is derived from an EMBL/GenBank/DDBJ whole genome shotgun (WGS) entry which is preliminary data.</text>
</comment>
<gene>
    <name evidence="2" type="ORF">GCM10008015_26540</name>
</gene>
<dbReference type="Pfam" id="PF13936">
    <property type="entry name" value="HTH_38"/>
    <property type="match status" value="1"/>
</dbReference>